<dbReference type="PANTHER" id="PTHR38037:SF2">
    <property type="entry name" value="ATP-DEPENDENT ZINC PROTEASE DOMAIN-CONTAINING PROTEIN-RELATED"/>
    <property type="match status" value="1"/>
</dbReference>
<dbReference type="Proteomes" id="UP000232060">
    <property type="component" value="Unassembled WGS sequence"/>
</dbReference>
<evidence type="ECO:0000313" key="4">
    <source>
        <dbReference type="Proteomes" id="UP000232060"/>
    </source>
</evidence>
<keyword evidence="3" id="KW-0378">Hydrolase</keyword>
<evidence type="ECO:0000256" key="1">
    <source>
        <dbReference type="SAM" id="SignalP"/>
    </source>
</evidence>
<dbReference type="GO" id="GO:0008233">
    <property type="term" value="F:peptidase activity"/>
    <property type="evidence" value="ECO:0007669"/>
    <property type="project" value="UniProtKB-KW"/>
</dbReference>
<comment type="caution">
    <text evidence="3">The sequence shown here is derived from an EMBL/GenBank/DDBJ whole genome shotgun (WGS) entry which is preliminary data.</text>
</comment>
<organism evidence="3 4">
    <name type="scientific">Aeromonas lusitana</name>
    <dbReference type="NCBI Taxonomy" id="931529"/>
    <lineage>
        <taxon>Bacteria</taxon>
        <taxon>Pseudomonadati</taxon>
        <taxon>Pseudomonadota</taxon>
        <taxon>Gammaproteobacteria</taxon>
        <taxon>Aeromonadales</taxon>
        <taxon>Aeromonadaceae</taxon>
        <taxon>Aeromonas</taxon>
    </lineage>
</organism>
<dbReference type="PANTHER" id="PTHR38037">
    <property type="entry name" value="ZN_PROTEASE DOMAIN-CONTAINING PROTEIN"/>
    <property type="match status" value="1"/>
</dbReference>
<feature type="chain" id="PRO_5014799130" evidence="1">
    <location>
        <begin position="24"/>
        <end position="171"/>
    </location>
</feature>
<proteinExistence type="predicted"/>
<dbReference type="InterPro" id="IPR021109">
    <property type="entry name" value="Peptidase_aspartic_dom_sf"/>
</dbReference>
<dbReference type="InterPro" id="IPR008503">
    <property type="entry name" value="Asp_endopeptidase"/>
</dbReference>
<dbReference type="SUPFAM" id="SSF50630">
    <property type="entry name" value="Acid proteases"/>
    <property type="match status" value="1"/>
</dbReference>
<feature type="domain" description="Retropepsin-like aspartic endopeptidase" evidence="2">
    <location>
        <begin position="27"/>
        <end position="166"/>
    </location>
</feature>
<protein>
    <submittedName>
        <fullName evidence="3">ATP-dependent zinc protease</fullName>
    </submittedName>
</protein>
<sequence>MPRIYKACWLLLTSLCLSPGAWAAPTVYGWIEKGLIMPDATSAKRVAVKMKLDTGALTSSMDARSLQHFKRDGKPWVRFTLALTDANTDKEVRQTLERPVERTVTVRGAGGMEERPTVTMSICLGDKVYKEWFTLRDRSDMNYPVLLGRRLLAELGPVDSGRTFTVQPSCD</sequence>
<accession>A0A2M8H5I8</accession>
<dbReference type="GO" id="GO:0006508">
    <property type="term" value="P:proteolysis"/>
    <property type="evidence" value="ECO:0007669"/>
    <property type="project" value="UniProtKB-KW"/>
</dbReference>
<keyword evidence="4" id="KW-1185">Reference proteome</keyword>
<keyword evidence="1" id="KW-0732">Signal</keyword>
<dbReference type="Gene3D" id="2.40.70.10">
    <property type="entry name" value="Acid Proteases"/>
    <property type="match status" value="1"/>
</dbReference>
<gene>
    <name evidence="3" type="ORF">CUC44_18220</name>
</gene>
<reference evidence="3 4" key="1">
    <citation type="submission" date="2017-11" db="EMBL/GenBank/DDBJ databases">
        <title>Draft genome sequence of environmental isolate Aeromonas lusitania sp. nov. MDC 2473.</title>
        <authorList>
            <person name="Colston S.M."/>
            <person name="Navarro A."/>
            <person name="Martinez-Murcia A.J."/>
            <person name="Graf J."/>
        </authorList>
    </citation>
    <scope>NUCLEOTIDE SEQUENCE [LARGE SCALE GENOMIC DNA]</scope>
    <source>
        <strain evidence="3 4">MDC 2473</strain>
    </source>
</reference>
<dbReference type="Pfam" id="PF05618">
    <property type="entry name" value="Zn_protease"/>
    <property type="match status" value="1"/>
</dbReference>
<evidence type="ECO:0000259" key="2">
    <source>
        <dbReference type="Pfam" id="PF05618"/>
    </source>
</evidence>
<dbReference type="EMBL" id="PGCP01000036">
    <property type="protein sequence ID" value="PJC91827.1"/>
    <property type="molecule type" value="Genomic_DNA"/>
</dbReference>
<dbReference type="AlphaFoldDB" id="A0A2M8H5I8"/>
<feature type="signal peptide" evidence="1">
    <location>
        <begin position="1"/>
        <end position="23"/>
    </location>
</feature>
<keyword evidence="3" id="KW-0645">Protease</keyword>
<name>A0A2M8H5I8_9GAMM</name>
<dbReference type="OrthoDB" id="8546610at2"/>
<evidence type="ECO:0000313" key="3">
    <source>
        <dbReference type="EMBL" id="PJC91827.1"/>
    </source>
</evidence>